<dbReference type="Proteomes" id="UP001058317">
    <property type="component" value="Chromosome"/>
</dbReference>
<organism evidence="1 2">
    <name type="scientific">Citrobacter braakii</name>
    <dbReference type="NCBI Taxonomy" id="57706"/>
    <lineage>
        <taxon>Bacteria</taxon>
        <taxon>Pseudomonadati</taxon>
        <taxon>Pseudomonadota</taxon>
        <taxon>Gammaproteobacteria</taxon>
        <taxon>Enterobacterales</taxon>
        <taxon>Enterobacteriaceae</taxon>
        <taxon>Citrobacter</taxon>
        <taxon>Citrobacter freundii complex</taxon>
    </lineage>
</organism>
<evidence type="ECO:0000313" key="1">
    <source>
        <dbReference type="EMBL" id="BDN96552.1"/>
    </source>
</evidence>
<gene>
    <name evidence="1" type="ORF">KAM621c_16570</name>
</gene>
<proteinExistence type="predicted"/>
<reference evidence="1" key="1">
    <citation type="submission" date="2022-07" db="EMBL/GenBank/DDBJ databases">
        <title>Complete genome sequence of carbapenem-resistant Citrobacter spp. in Japan.</title>
        <authorList>
            <person name="Maehana S."/>
            <person name="Suzuki M."/>
            <person name="Kitasato H."/>
        </authorList>
    </citation>
    <scope>NUCLEOTIDE SEQUENCE</scope>
    <source>
        <strain evidence="1">KAM621</strain>
    </source>
</reference>
<dbReference type="EMBL" id="AP026382">
    <property type="protein sequence ID" value="BDN96552.1"/>
    <property type="molecule type" value="Genomic_DNA"/>
</dbReference>
<dbReference type="AlphaFoldDB" id="A0AAD1L167"/>
<sequence>MPRREKLIFVTLSCKTPFYEYRMLNNNANEYEGRAALIAEQYRINLIAMAKQSENGVGECV</sequence>
<accession>A0AAD1L167</accession>
<protein>
    <submittedName>
        <fullName evidence="1">Uncharacterized protein</fullName>
    </submittedName>
</protein>
<evidence type="ECO:0000313" key="2">
    <source>
        <dbReference type="Proteomes" id="UP001058317"/>
    </source>
</evidence>
<name>A0AAD1L167_CITBR</name>